<gene>
    <name evidence="2" type="ORF">KY290_001253</name>
</gene>
<evidence type="ECO:0000256" key="1">
    <source>
        <dbReference type="SAM" id="MobiDB-lite"/>
    </source>
</evidence>
<feature type="region of interest" description="Disordered" evidence="1">
    <location>
        <begin position="1"/>
        <end position="90"/>
    </location>
</feature>
<feature type="compositionally biased region" description="Polar residues" evidence="1">
    <location>
        <begin position="78"/>
        <end position="90"/>
    </location>
</feature>
<name>A0ABQ7WM65_SOLTU</name>
<dbReference type="PANTHER" id="PTHR33233:SF14">
    <property type="entry name" value="ENDONUCLEASE_EXONUCLEASE_PHOSPHATASE"/>
    <property type="match status" value="1"/>
</dbReference>
<comment type="caution">
    <text evidence="2">The sequence shown here is derived from an EMBL/GenBank/DDBJ whole genome shotgun (WGS) entry which is preliminary data.</text>
</comment>
<reference evidence="2 3" key="1">
    <citation type="journal article" date="2021" name="bioRxiv">
        <title>Chromosome-scale and haplotype-resolved genome assembly of a tetraploid potato cultivar.</title>
        <authorList>
            <person name="Sun H."/>
            <person name="Jiao W.-B."/>
            <person name="Krause K."/>
            <person name="Campoy J.A."/>
            <person name="Goel M."/>
            <person name="Folz-Donahue K."/>
            <person name="Kukat C."/>
            <person name="Huettel B."/>
            <person name="Schneeberger K."/>
        </authorList>
    </citation>
    <scope>NUCLEOTIDE SEQUENCE [LARGE SCALE GENOMIC DNA]</scope>
    <source>
        <strain evidence="2">SolTubOtavaFocal</strain>
        <tissue evidence="2">Leaves</tissue>
    </source>
</reference>
<dbReference type="Proteomes" id="UP000826656">
    <property type="component" value="Unassembled WGS sequence"/>
</dbReference>
<keyword evidence="3" id="KW-1185">Reference proteome</keyword>
<dbReference type="PANTHER" id="PTHR33233">
    <property type="entry name" value="ENDONUCLEASE/EXONUCLEASE/PHOSPHATASE"/>
    <property type="match status" value="1"/>
</dbReference>
<sequence length="169" mass="18705">MGRGRPRRETQGNRKEEITQVIVSSSSTGTSQTDRRKITEPQLQTCERVSIGTSKEKETPNREEQWPELAKKNGSGAGKTQTPVGTNGTVMQAKPSVTTQRKLELNEVTTMTPWANLFATNRLATKGMNLNYISPVIIDGEKVVKILEEDVARDNEKWASSIVVYVVGT</sequence>
<evidence type="ECO:0008006" key="4">
    <source>
        <dbReference type="Google" id="ProtNLM"/>
    </source>
</evidence>
<protein>
    <recommendedName>
        <fullName evidence="4">Integrase core domain containing protein</fullName>
    </recommendedName>
</protein>
<feature type="compositionally biased region" description="Basic and acidic residues" evidence="1">
    <location>
        <begin position="54"/>
        <end position="71"/>
    </location>
</feature>
<feature type="compositionally biased region" description="Polar residues" evidence="1">
    <location>
        <begin position="41"/>
        <end position="53"/>
    </location>
</feature>
<evidence type="ECO:0000313" key="3">
    <source>
        <dbReference type="Proteomes" id="UP000826656"/>
    </source>
</evidence>
<feature type="compositionally biased region" description="Polar residues" evidence="1">
    <location>
        <begin position="21"/>
        <end position="32"/>
    </location>
</feature>
<accession>A0ABQ7WM65</accession>
<feature type="compositionally biased region" description="Basic and acidic residues" evidence="1">
    <location>
        <begin position="7"/>
        <end position="18"/>
    </location>
</feature>
<dbReference type="EMBL" id="JAIVGD010000001">
    <property type="protein sequence ID" value="KAH0781655.1"/>
    <property type="molecule type" value="Genomic_DNA"/>
</dbReference>
<evidence type="ECO:0000313" key="2">
    <source>
        <dbReference type="EMBL" id="KAH0781655.1"/>
    </source>
</evidence>
<organism evidence="2 3">
    <name type="scientific">Solanum tuberosum</name>
    <name type="common">Potato</name>
    <dbReference type="NCBI Taxonomy" id="4113"/>
    <lineage>
        <taxon>Eukaryota</taxon>
        <taxon>Viridiplantae</taxon>
        <taxon>Streptophyta</taxon>
        <taxon>Embryophyta</taxon>
        <taxon>Tracheophyta</taxon>
        <taxon>Spermatophyta</taxon>
        <taxon>Magnoliopsida</taxon>
        <taxon>eudicotyledons</taxon>
        <taxon>Gunneridae</taxon>
        <taxon>Pentapetalae</taxon>
        <taxon>asterids</taxon>
        <taxon>lamiids</taxon>
        <taxon>Solanales</taxon>
        <taxon>Solanaceae</taxon>
        <taxon>Solanoideae</taxon>
        <taxon>Solaneae</taxon>
        <taxon>Solanum</taxon>
    </lineage>
</organism>
<proteinExistence type="predicted"/>